<gene>
    <name evidence="2" type="ORF">GTH23_18325</name>
</gene>
<dbReference type="RefSeq" id="WP_156734259.1">
    <property type="nucleotide sequence ID" value="NZ_CP045008.1"/>
</dbReference>
<protein>
    <recommendedName>
        <fullName evidence="4">IpaD/SipD/SspD family type III secretion system needle tip protein</fullName>
    </recommendedName>
</protein>
<dbReference type="EMBL" id="CP047340">
    <property type="protein sequence ID" value="QIF91848.1"/>
    <property type="molecule type" value="Genomic_DNA"/>
</dbReference>
<dbReference type="Proteomes" id="UP000501338">
    <property type="component" value="Chromosome"/>
</dbReference>
<feature type="coiled-coil region" evidence="1">
    <location>
        <begin position="162"/>
        <end position="223"/>
    </location>
</feature>
<keyword evidence="3" id="KW-1185">Reference proteome</keyword>
<dbReference type="GeneID" id="57334428"/>
<evidence type="ECO:0000256" key="1">
    <source>
        <dbReference type="SAM" id="Coils"/>
    </source>
</evidence>
<keyword evidence="1" id="KW-0175">Coiled coil</keyword>
<evidence type="ECO:0000313" key="2">
    <source>
        <dbReference type="EMBL" id="QIF91848.1"/>
    </source>
</evidence>
<evidence type="ECO:0000313" key="3">
    <source>
        <dbReference type="Proteomes" id="UP000501338"/>
    </source>
</evidence>
<proteinExistence type="predicted"/>
<reference evidence="2 3" key="1">
    <citation type="submission" date="2020-01" db="EMBL/GenBank/DDBJ databases">
        <title>The genomic epidemiology of tigecycline resistance gene tet(X) variants in a swine farm in China.</title>
        <authorList>
            <person name="Peng K."/>
            <person name="Li R."/>
        </authorList>
    </citation>
    <scope>NUCLEOTIDE SEQUENCE [LARGE SCALE GENOMIC DNA]</scope>
    <source>
        <strain evidence="2 3">ZF1</strain>
    </source>
</reference>
<name>A0ABX6JRM6_9GAMM</name>
<organism evidence="2 3">
    <name type="scientific">Proteus terrae subsp. cibarius</name>
    <dbReference type="NCBI Taxonomy" id="626774"/>
    <lineage>
        <taxon>Bacteria</taxon>
        <taxon>Pseudomonadati</taxon>
        <taxon>Pseudomonadota</taxon>
        <taxon>Gammaproteobacteria</taxon>
        <taxon>Enterobacterales</taxon>
        <taxon>Morganellaceae</taxon>
        <taxon>Proteus</taxon>
    </lineage>
</organism>
<accession>A0ABX6JRM6</accession>
<evidence type="ECO:0008006" key="4">
    <source>
        <dbReference type="Google" id="ProtNLM"/>
    </source>
</evidence>
<sequence>MKINNNNNINITSNSSMNINEIINNKINQNPNTRILKDIKKEINSLYNNSVTLNTPLDTTLSLLKHIENNRPISENIDAINNLELVDKDSLFSMIDIHHREKKKDYSAISIYSNILEKIRINTINKEIKLTKEFMKLSDKIIDNHTIIKDTIKILDSYFQNLKDKLDETPELEKKINEYDDQNKILSSLIKYNTSQKNIGMKIEKETSKANKYNENLNKVIDELCTITSNYISILENSDQLKDHNKILELITNHKESIEKINTTYLKF</sequence>